<gene>
    <name evidence="2" type="ORF">JOF53_001277</name>
</gene>
<organism evidence="2 3">
    <name type="scientific">Crossiella equi</name>
    <dbReference type="NCBI Taxonomy" id="130796"/>
    <lineage>
        <taxon>Bacteria</taxon>
        <taxon>Bacillati</taxon>
        <taxon>Actinomycetota</taxon>
        <taxon>Actinomycetes</taxon>
        <taxon>Pseudonocardiales</taxon>
        <taxon>Pseudonocardiaceae</taxon>
        <taxon>Crossiella</taxon>
    </lineage>
</organism>
<dbReference type="SUPFAM" id="SSF56112">
    <property type="entry name" value="Protein kinase-like (PK-like)"/>
    <property type="match status" value="1"/>
</dbReference>
<dbReference type="Pfam" id="PF01636">
    <property type="entry name" value="APH"/>
    <property type="match status" value="1"/>
</dbReference>
<dbReference type="Gene3D" id="3.90.1200.10">
    <property type="match status" value="1"/>
</dbReference>
<accession>A0ABS5A9I6</accession>
<name>A0ABS5A9I6_9PSEU</name>
<proteinExistence type="predicted"/>
<protein>
    <recommendedName>
        <fullName evidence="1">Aminoglycoside phosphotransferase domain-containing protein</fullName>
    </recommendedName>
</protein>
<dbReference type="InterPro" id="IPR002575">
    <property type="entry name" value="Aminoglycoside_PTrfase"/>
</dbReference>
<dbReference type="Proteomes" id="UP001519363">
    <property type="component" value="Unassembled WGS sequence"/>
</dbReference>
<sequence length="295" mass="32059">MIERRDWAELPAPVRAAIEEQCGAVTAVEQASAGINSAFAATLHTEAGPVFCKATTDSTSPMHLTELQVAPFLPPAAPRLLWHTEVAGWLLLGFEHIAGQHADLSPGSSDLGPVLEAVGSFADLLTPCPPVGVPSLVSKLAWVAAWRRLRKSPPPELHPWVRAHLDDGVQFEAAALEAIQGDTLVHTDLHPLNLLITEDRARVIDWAWAQQAAPWVDPAYLVLRFIADGHTPASAEELVAALPAWGMARDEEVTAFAVAVCGWWEYLRLQHPAPHRAHLAETARRWARHRLASAG</sequence>
<evidence type="ECO:0000259" key="1">
    <source>
        <dbReference type="Pfam" id="PF01636"/>
    </source>
</evidence>
<keyword evidence="3" id="KW-1185">Reference proteome</keyword>
<reference evidence="2 3" key="1">
    <citation type="submission" date="2021-03" db="EMBL/GenBank/DDBJ databases">
        <title>Sequencing the genomes of 1000 actinobacteria strains.</title>
        <authorList>
            <person name="Klenk H.-P."/>
        </authorList>
    </citation>
    <scope>NUCLEOTIDE SEQUENCE [LARGE SCALE GENOMIC DNA]</scope>
    <source>
        <strain evidence="2 3">DSM 44580</strain>
    </source>
</reference>
<comment type="caution">
    <text evidence="2">The sequence shown here is derived from an EMBL/GenBank/DDBJ whole genome shotgun (WGS) entry which is preliminary data.</text>
</comment>
<evidence type="ECO:0000313" key="2">
    <source>
        <dbReference type="EMBL" id="MBP2472405.1"/>
    </source>
</evidence>
<feature type="domain" description="Aminoglycoside phosphotransferase" evidence="1">
    <location>
        <begin position="68"/>
        <end position="245"/>
    </location>
</feature>
<dbReference type="InterPro" id="IPR011009">
    <property type="entry name" value="Kinase-like_dom_sf"/>
</dbReference>
<dbReference type="EMBL" id="JAGIOO010000001">
    <property type="protein sequence ID" value="MBP2472405.1"/>
    <property type="molecule type" value="Genomic_DNA"/>
</dbReference>
<dbReference type="RefSeq" id="WP_307849819.1">
    <property type="nucleotide sequence ID" value="NZ_JAGIOO010000001.1"/>
</dbReference>
<evidence type="ECO:0000313" key="3">
    <source>
        <dbReference type="Proteomes" id="UP001519363"/>
    </source>
</evidence>